<evidence type="ECO:0000256" key="6">
    <source>
        <dbReference type="ARBA" id="ARBA00023125"/>
    </source>
</evidence>
<dbReference type="InterPro" id="IPR000212">
    <property type="entry name" value="DNA_helicase_UvrD/REP"/>
</dbReference>
<evidence type="ECO:0000256" key="1">
    <source>
        <dbReference type="ARBA" id="ARBA00009922"/>
    </source>
</evidence>
<dbReference type="SUPFAM" id="SSF52540">
    <property type="entry name" value="P-loop containing nucleoside triphosphate hydrolases"/>
    <property type="match status" value="1"/>
</dbReference>
<dbReference type="Gene3D" id="1.10.10.160">
    <property type="match status" value="1"/>
</dbReference>
<evidence type="ECO:0000313" key="15">
    <source>
        <dbReference type="EMBL" id="TKJ38572.1"/>
    </source>
</evidence>
<dbReference type="InterPro" id="IPR014017">
    <property type="entry name" value="DNA_helicase_UvrD-like_C"/>
</dbReference>
<evidence type="ECO:0000256" key="7">
    <source>
        <dbReference type="ARBA" id="ARBA00023235"/>
    </source>
</evidence>
<dbReference type="PANTHER" id="PTHR11070:SF2">
    <property type="entry name" value="ATP-DEPENDENT DNA HELICASE SRS2"/>
    <property type="match status" value="1"/>
</dbReference>
<evidence type="ECO:0000259" key="13">
    <source>
        <dbReference type="PROSITE" id="PS51198"/>
    </source>
</evidence>
<evidence type="ECO:0000256" key="3">
    <source>
        <dbReference type="ARBA" id="ARBA00022801"/>
    </source>
</evidence>
<dbReference type="GO" id="GO:0003677">
    <property type="term" value="F:DNA binding"/>
    <property type="evidence" value="ECO:0007669"/>
    <property type="project" value="UniProtKB-KW"/>
</dbReference>
<comment type="catalytic activity">
    <reaction evidence="8">
        <text>Couples ATP hydrolysis with the unwinding of duplex DNA by translocating in the 3'-5' direction.</text>
        <dbReference type="EC" id="5.6.2.4"/>
    </reaction>
</comment>
<feature type="binding site" evidence="12">
    <location>
        <begin position="25"/>
        <end position="32"/>
    </location>
    <ligand>
        <name>ATP</name>
        <dbReference type="ChEBI" id="CHEBI:30616"/>
    </ligand>
</feature>
<keyword evidence="5 12" id="KW-0067">ATP-binding</keyword>
<evidence type="ECO:0000259" key="14">
    <source>
        <dbReference type="PROSITE" id="PS51217"/>
    </source>
</evidence>
<dbReference type="Pfam" id="PF13361">
    <property type="entry name" value="UvrD_C"/>
    <property type="match status" value="1"/>
</dbReference>
<reference evidence="15 16" key="1">
    <citation type="submission" date="2017-06" db="EMBL/GenBank/DDBJ databases">
        <title>Novel microbial phyla capable of carbon fixation and sulfur reduction in deep-sea sediments.</title>
        <authorList>
            <person name="Huang J."/>
            <person name="Baker B."/>
            <person name="Wang Y."/>
        </authorList>
    </citation>
    <scope>NUCLEOTIDE SEQUENCE [LARGE SCALE GENOMIC DNA]</scope>
    <source>
        <strain evidence="15">B3_LCP</strain>
    </source>
</reference>
<dbReference type="Gene3D" id="1.10.486.10">
    <property type="entry name" value="PCRA, domain 4"/>
    <property type="match status" value="1"/>
</dbReference>
<evidence type="ECO:0000256" key="2">
    <source>
        <dbReference type="ARBA" id="ARBA00022741"/>
    </source>
</evidence>
<evidence type="ECO:0000256" key="12">
    <source>
        <dbReference type="PROSITE-ProRule" id="PRU00560"/>
    </source>
</evidence>
<dbReference type="InterPro" id="IPR027417">
    <property type="entry name" value="P-loop_NTPase"/>
</dbReference>
<dbReference type="PROSITE" id="PS51217">
    <property type="entry name" value="UVRD_HELICASE_CTER"/>
    <property type="match status" value="1"/>
</dbReference>
<evidence type="ECO:0000256" key="10">
    <source>
        <dbReference type="ARBA" id="ARBA00034923"/>
    </source>
</evidence>
<keyword evidence="3 12" id="KW-0378">Hydrolase</keyword>
<name>A0A532UUN5_UNCL8</name>
<evidence type="ECO:0000256" key="4">
    <source>
        <dbReference type="ARBA" id="ARBA00022806"/>
    </source>
</evidence>
<dbReference type="PROSITE" id="PS51198">
    <property type="entry name" value="UVRD_HELICASE_ATP_BIND"/>
    <property type="match status" value="1"/>
</dbReference>
<dbReference type="PANTHER" id="PTHR11070">
    <property type="entry name" value="UVRD / RECB / PCRA DNA HELICASE FAMILY MEMBER"/>
    <property type="match status" value="1"/>
</dbReference>
<dbReference type="EC" id="5.6.2.4" evidence="9"/>
<dbReference type="AlphaFoldDB" id="A0A532UUN5"/>
<comment type="caution">
    <text evidence="15">The sequence shown here is derived from an EMBL/GenBank/DDBJ whole genome shotgun (WGS) entry which is preliminary data.</text>
</comment>
<dbReference type="Gene3D" id="3.40.50.300">
    <property type="entry name" value="P-loop containing nucleotide triphosphate hydrolases"/>
    <property type="match status" value="2"/>
</dbReference>
<dbReference type="FunFam" id="1.10.486.10:FF:000003">
    <property type="entry name" value="ATP-dependent DNA helicase"/>
    <property type="match status" value="1"/>
</dbReference>
<comment type="catalytic activity">
    <reaction evidence="11">
        <text>ATP + H2O = ADP + phosphate + H(+)</text>
        <dbReference type="Rhea" id="RHEA:13065"/>
        <dbReference type="ChEBI" id="CHEBI:15377"/>
        <dbReference type="ChEBI" id="CHEBI:15378"/>
        <dbReference type="ChEBI" id="CHEBI:30616"/>
        <dbReference type="ChEBI" id="CHEBI:43474"/>
        <dbReference type="ChEBI" id="CHEBI:456216"/>
        <dbReference type="EC" id="5.6.2.4"/>
    </reaction>
</comment>
<keyword evidence="2 12" id="KW-0547">Nucleotide-binding</keyword>
<organism evidence="15 16">
    <name type="scientific">candidate division LCP-89 bacterium B3_LCP</name>
    <dbReference type="NCBI Taxonomy" id="2012998"/>
    <lineage>
        <taxon>Bacteria</taxon>
        <taxon>Pseudomonadati</taxon>
        <taxon>Bacteria division LCP-89</taxon>
    </lineage>
</organism>
<dbReference type="GO" id="GO:0000725">
    <property type="term" value="P:recombinational repair"/>
    <property type="evidence" value="ECO:0007669"/>
    <property type="project" value="TreeGrafter"/>
</dbReference>
<protein>
    <recommendedName>
        <fullName evidence="9">DNA 3'-5' helicase</fullName>
        <ecNumber evidence="9">5.6.2.4</ecNumber>
    </recommendedName>
    <alternativeName>
        <fullName evidence="10">DNA 3'-5' helicase II</fullName>
    </alternativeName>
</protein>
<evidence type="ECO:0000256" key="11">
    <source>
        <dbReference type="ARBA" id="ARBA00048988"/>
    </source>
</evidence>
<sequence>MNFNDLNTAQAKAVRAHEGPVLVLAGAGSGKTRVITYRIAYLLQEGLAKPWQILAVTFTNKAAAEMKQRVFKMLKSENRDLYIGTFHAFGARFLRRHAEAFGRNSKFTIYDVDDQERLLRSILKRKMGSTEVRSLMPVVKGFIGKVKNGNESAELLAEISQHQYSHYFNDTYKEYEALLKTNNSFDFDDLISLPCELLQRDSDIRESYRQRFQHVLIDEFQDTNYRQGELARLFTAPSGNITAVGDDDQSIYGWRGAHLGNILQFEQDYKDVRIFRLEQNYRSTQAILNVAHNVIKKNPSRHPKKLWTDRKGGEKPLLIASNDEHEEAGKVVERIEEYSSSDSYKPGDMAILYRTNAQSRPFEDMLRQKHIPYVIVGGLKFYERKEIKDFLGYLRLLVNPNDVVSIQRVINLPPRGIGQKTVENLQNHAKETGCTFYEAIIAAEMDNEIGGRSSGKVAQFGKWIESLRAYANSANMFKVSERLLSESGLLEFYRKEDAEKAQTREDNLSELLNALREYCFNSDHSCLEDLDNFLQEVALVTDIDSWQSEEQTVTLMTLHAAKGLEFPIVFMTGLEDGLFPIQRSIDEPQELEEERRLFYVGTTRAMNLLHLTYARNRMRWGQDLLWQRPSRFLDEIPEKQLNIVGDYFAESSAMTNVTRTSKRDSVIKKKIAELRATHQDEYGELQIGCRVEHFKFGEGIVIQTEGRDSDLRVLVNFDGLGEKLLLASFAKLKVLAD</sequence>
<dbReference type="Pfam" id="PF21196">
    <property type="entry name" value="PcrA_UvrD_tudor"/>
    <property type="match status" value="1"/>
</dbReference>
<comment type="similarity">
    <text evidence="1">Belongs to the helicase family. UvrD subfamily.</text>
</comment>
<dbReference type="GO" id="GO:0016887">
    <property type="term" value="F:ATP hydrolysis activity"/>
    <property type="evidence" value="ECO:0007669"/>
    <property type="project" value="RHEA"/>
</dbReference>
<dbReference type="GO" id="GO:0033202">
    <property type="term" value="C:DNA helicase complex"/>
    <property type="evidence" value="ECO:0007669"/>
    <property type="project" value="TreeGrafter"/>
</dbReference>
<dbReference type="InterPro" id="IPR013986">
    <property type="entry name" value="DExx_box_DNA_helicase_dom_sf"/>
</dbReference>
<keyword evidence="6" id="KW-0238">DNA-binding</keyword>
<dbReference type="Proteomes" id="UP000319619">
    <property type="component" value="Unassembled WGS sequence"/>
</dbReference>
<proteinExistence type="inferred from homology"/>
<feature type="domain" description="UvrD-like helicase C-terminal" evidence="14">
    <location>
        <begin position="285"/>
        <end position="563"/>
    </location>
</feature>
<keyword evidence="4 12" id="KW-0347">Helicase</keyword>
<dbReference type="CDD" id="cd18807">
    <property type="entry name" value="SF1_C_UvrD"/>
    <property type="match status" value="1"/>
</dbReference>
<dbReference type="GO" id="GO:0043138">
    <property type="term" value="F:3'-5' DNA helicase activity"/>
    <property type="evidence" value="ECO:0007669"/>
    <property type="project" value="UniProtKB-EC"/>
</dbReference>
<dbReference type="GO" id="GO:0005829">
    <property type="term" value="C:cytosol"/>
    <property type="evidence" value="ECO:0007669"/>
    <property type="project" value="TreeGrafter"/>
</dbReference>
<evidence type="ECO:0000256" key="9">
    <source>
        <dbReference type="ARBA" id="ARBA00034808"/>
    </source>
</evidence>
<dbReference type="GO" id="GO:0005524">
    <property type="term" value="F:ATP binding"/>
    <property type="evidence" value="ECO:0007669"/>
    <property type="project" value="UniProtKB-UniRule"/>
</dbReference>
<evidence type="ECO:0000256" key="5">
    <source>
        <dbReference type="ARBA" id="ARBA00022840"/>
    </source>
</evidence>
<dbReference type="InterPro" id="IPR014016">
    <property type="entry name" value="UvrD-like_ATP-bd"/>
</dbReference>
<accession>A0A532UUN5</accession>
<keyword evidence="7" id="KW-0413">Isomerase</keyword>
<dbReference type="EMBL" id="NJBN01000009">
    <property type="protein sequence ID" value="TKJ38572.1"/>
    <property type="molecule type" value="Genomic_DNA"/>
</dbReference>
<evidence type="ECO:0000313" key="16">
    <source>
        <dbReference type="Proteomes" id="UP000319619"/>
    </source>
</evidence>
<evidence type="ECO:0000256" key="8">
    <source>
        <dbReference type="ARBA" id="ARBA00034617"/>
    </source>
</evidence>
<feature type="domain" description="UvrD-like helicase ATP-binding" evidence="13">
    <location>
        <begin position="4"/>
        <end position="284"/>
    </location>
</feature>
<dbReference type="CDD" id="cd17932">
    <property type="entry name" value="DEXQc_UvrD"/>
    <property type="match status" value="1"/>
</dbReference>
<dbReference type="Pfam" id="PF00580">
    <property type="entry name" value="UvrD-helicase"/>
    <property type="match status" value="1"/>
</dbReference>
<gene>
    <name evidence="15" type="ORF">CEE37_12475</name>
</gene>